<dbReference type="EMBL" id="JNFP01000008">
    <property type="protein sequence ID" value="KIA65291.1"/>
    <property type="molecule type" value="Genomic_DNA"/>
</dbReference>
<gene>
    <name evidence="2" type="ORF">FG87_08670</name>
</gene>
<comment type="caution">
    <text evidence="2">The sequence shown here is derived from an EMBL/GenBank/DDBJ whole genome shotgun (WGS) entry which is preliminary data.</text>
</comment>
<feature type="compositionally biased region" description="Low complexity" evidence="1">
    <location>
        <begin position="126"/>
        <end position="143"/>
    </location>
</feature>
<dbReference type="Proteomes" id="UP000031364">
    <property type="component" value="Unassembled WGS sequence"/>
</dbReference>
<proteinExistence type="predicted"/>
<feature type="region of interest" description="Disordered" evidence="1">
    <location>
        <begin position="116"/>
        <end position="149"/>
    </location>
</feature>
<feature type="compositionally biased region" description="Polar residues" evidence="1">
    <location>
        <begin position="1"/>
        <end position="12"/>
    </location>
</feature>
<organism evidence="2 3">
    <name type="scientific">Nocardia vulneris</name>
    <dbReference type="NCBI Taxonomy" id="1141657"/>
    <lineage>
        <taxon>Bacteria</taxon>
        <taxon>Bacillati</taxon>
        <taxon>Actinomycetota</taxon>
        <taxon>Actinomycetes</taxon>
        <taxon>Mycobacteriales</taxon>
        <taxon>Nocardiaceae</taxon>
        <taxon>Nocardia</taxon>
    </lineage>
</organism>
<evidence type="ECO:0000256" key="1">
    <source>
        <dbReference type="SAM" id="MobiDB-lite"/>
    </source>
</evidence>
<name>A0ABR4ZIY8_9NOCA</name>
<reference evidence="2 3" key="1">
    <citation type="journal article" date="2014" name="Int. J. Syst. Evol. Microbiol.">
        <title>Nocardia vulneris sp. nov., isolated from wounds of human patients in North America.</title>
        <authorList>
            <person name="Lasker B.A."/>
            <person name="Bell M."/>
            <person name="Klenk H.P."/>
            <person name="Sproer C."/>
            <person name="Schumann C."/>
            <person name="Schumann P."/>
            <person name="Brown J.M."/>
        </authorList>
    </citation>
    <scope>NUCLEOTIDE SEQUENCE [LARGE SCALE GENOMIC DNA]</scope>
    <source>
        <strain evidence="2 3">W9851</strain>
    </source>
</reference>
<accession>A0ABR4ZIY8</accession>
<evidence type="ECO:0000313" key="2">
    <source>
        <dbReference type="EMBL" id="KIA65291.1"/>
    </source>
</evidence>
<feature type="region of interest" description="Disordered" evidence="1">
    <location>
        <begin position="1"/>
        <end position="20"/>
    </location>
</feature>
<evidence type="ECO:0000313" key="3">
    <source>
        <dbReference type="Proteomes" id="UP000031364"/>
    </source>
</evidence>
<protein>
    <submittedName>
        <fullName evidence="2">Uncharacterized protein</fullName>
    </submittedName>
</protein>
<sequence>MQPNAARSSGSPSDRHASRFPLDRRTVLRLAGGGTVGVLALGAAVGCTTEDTVHEPDPLAVQEVLARADAAAATAAIALAPAKHSALTAIATERTAHADALRTEIERVIGVYGDGTKPVHRTRTNAPGQASGPSAVASGSAVPPVAPPSLDTLRAQLTESRQAAAALASTQSGYRAGLLASISAACAAQAGVLLA</sequence>
<keyword evidence="3" id="KW-1185">Reference proteome</keyword>